<evidence type="ECO:0000313" key="1">
    <source>
        <dbReference type="EMBL" id="GBP40662.1"/>
    </source>
</evidence>
<comment type="caution">
    <text evidence="1">The sequence shown here is derived from an EMBL/GenBank/DDBJ whole genome shotgun (WGS) entry which is preliminary data.</text>
</comment>
<reference evidence="1 2" key="1">
    <citation type="journal article" date="2019" name="Commun. Biol.">
        <title>The bagworm genome reveals a unique fibroin gene that provides high tensile strength.</title>
        <authorList>
            <person name="Kono N."/>
            <person name="Nakamura H."/>
            <person name="Ohtoshi R."/>
            <person name="Tomita M."/>
            <person name="Numata K."/>
            <person name="Arakawa K."/>
        </authorList>
    </citation>
    <scope>NUCLEOTIDE SEQUENCE [LARGE SCALE GENOMIC DNA]</scope>
</reference>
<sequence>MKENEFSPSLEIEQEEQSFVGGRRKAICYKSTADGNHRCRRGLLQVAGQFKYREYWVAKQTIFIQNKRFKNPHVTLISQCHTAGQNPKRVHKRRIQSLLQSQQNQRKSFMVIRKTLRQQYGETCPRLAYDKTHALEITRHMAGNNPKGPEGYSVKYG</sequence>
<dbReference type="EMBL" id="BGZK01000385">
    <property type="protein sequence ID" value="GBP40662.1"/>
    <property type="molecule type" value="Genomic_DNA"/>
</dbReference>
<protein>
    <submittedName>
        <fullName evidence="1">Uncharacterized protein</fullName>
    </submittedName>
</protein>
<dbReference type="Proteomes" id="UP000299102">
    <property type="component" value="Unassembled WGS sequence"/>
</dbReference>
<name>A0A4C1VQJ6_EUMVA</name>
<keyword evidence="2" id="KW-1185">Reference proteome</keyword>
<accession>A0A4C1VQJ6</accession>
<proteinExistence type="predicted"/>
<evidence type="ECO:0000313" key="2">
    <source>
        <dbReference type="Proteomes" id="UP000299102"/>
    </source>
</evidence>
<dbReference type="AlphaFoldDB" id="A0A4C1VQJ6"/>
<organism evidence="1 2">
    <name type="scientific">Eumeta variegata</name>
    <name type="common">Bagworm moth</name>
    <name type="synonym">Eumeta japonica</name>
    <dbReference type="NCBI Taxonomy" id="151549"/>
    <lineage>
        <taxon>Eukaryota</taxon>
        <taxon>Metazoa</taxon>
        <taxon>Ecdysozoa</taxon>
        <taxon>Arthropoda</taxon>
        <taxon>Hexapoda</taxon>
        <taxon>Insecta</taxon>
        <taxon>Pterygota</taxon>
        <taxon>Neoptera</taxon>
        <taxon>Endopterygota</taxon>
        <taxon>Lepidoptera</taxon>
        <taxon>Glossata</taxon>
        <taxon>Ditrysia</taxon>
        <taxon>Tineoidea</taxon>
        <taxon>Psychidae</taxon>
        <taxon>Oiketicinae</taxon>
        <taxon>Eumeta</taxon>
    </lineage>
</organism>
<gene>
    <name evidence="1" type="ORF">EVAR_32705_1</name>
</gene>